<comment type="caution">
    <text evidence="2">The sequence shown here is derived from an EMBL/GenBank/DDBJ whole genome shotgun (WGS) entry which is preliminary data.</text>
</comment>
<feature type="compositionally biased region" description="Polar residues" evidence="1">
    <location>
        <begin position="127"/>
        <end position="136"/>
    </location>
</feature>
<protein>
    <submittedName>
        <fullName evidence="2">Uncharacterized protein</fullName>
    </submittedName>
</protein>
<proteinExistence type="predicted"/>
<dbReference type="AlphaFoldDB" id="A0AAE8SKI4"/>
<evidence type="ECO:0000313" key="3">
    <source>
        <dbReference type="Proteomes" id="UP001187734"/>
    </source>
</evidence>
<name>A0AAE8SKI4_9HYPO</name>
<evidence type="ECO:0000313" key="2">
    <source>
        <dbReference type="EMBL" id="SPJ79852.1"/>
    </source>
</evidence>
<dbReference type="Proteomes" id="UP001187734">
    <property type="component" value="Unassembled WGS sequence"/>
</dbReference>
<organism evidence="2 3">
    <name type="scientific">Fusarium torulosum</name>
    <dbReference type="NCBI Taxonomy" id="33205"/>
    <lineage>
        <taxon>Eukaryota</taxon>
        <taxon>Fungi</taxon>
        <taxon>Dikarya</taxon>
        <taxon>Ascomycota</taxon>
        <taxon>Pezizomycotina</taxon>
        <taxon>Sordariomycetes</taxon>
        <taxon>Hypocreomycetidae</taxon>
        <taxon>Hypocreales</taxon>
        <taxon>Nectriaceae</taxon>
        <taxon>Fusarium</taxon>
    </lineage>
</organism>
<accession>A0AAE8SKI4</accession>
<feature type="region of interest" description="Disordered" evidence="1">
    <location>
        <begin position="82"/>
        <end position="211"/>
    </location>
</feature>
<gene>
    <name evidence="2" type="ORF">FTOL_08243</name>
</gene>
<sequence length="257" mass="28372">MPPLDIDENGSVTLVPGELYCRWRDLRGTLCPKKKRFNSHTALSSHLKEVHKLQVAGRRRGNLNFSEDQNVQQWYTDMDAGRMPSWPLGQSGEAALDENSAQVDREPSHSVDAGDVLPAGAEDSAQADRQPSNSVNAGDVPQTHSDDVLPAGGDDSVQPDREPRPSADSGDAPPTPVKQDPDCKSESGPEEESSDLEPPLRMDLPWDASGNPDIREMRRLCDKDDAFRCQYCQEKGRGRISNVKEEVDEDDFMPSAY</sequence>
<dbReference type="EMBL" id="ONZP01000286">
    <property type="protein sequence ID" value="SPJ79852.1"/>
    <property type="molecule type" value="Genomic_DNA"/>
</dbReference>
<reference evidence="2" key="1">
    <citation type="submission" date="2018-03" db="EMBL/GenBank/DDBJ databases">
        <authorList>
            <person name="Guldener U."/>
        </authorList>
    </citation>
    <scope>NUCLEOTIDE SEQUENCE</scope>
</reference>
<evidence type="ECO:0000256" key="1">
    <source>
        <dbReference type="SAM" id="MobiDB-lite"/>
    </source>
</evidence>
<keyword evidence="3" id="KW-1185">Reference proteome</keyword>